<gene>
    <name evidence="2" type="ORF">BN946_scf185033.g10</name>
</gene>
<accession>A0A060SWG8</accession>
<name>A0A060SWG8_PYCCI</name>
<keyword evidence="3" id="KW-1185">Reference proteome</keyword>
<feature type="compositionally biased region" description="Polar residues" evidence="1">
    <location>
        <begin position="29"/>
        <end position="39"/>
    </location>
</feature>
<dbReference type="OMA" id="SHIMSAY"/>
<dbReference type="EMBL" id="CCBP010000415">
    <property type="protein sequence ID" value="CDO76813.1"/>
    <property type="molecule type" value="Genomic_DNA"/>
</dbReference>
<dbReference type="HOGENOM" id="CLU_002498_9_0_1"/>
<evidence type="ECO:0000256" key="1">
    <source>
        <dbReference type="SAM" id="MobiDB-lite"/>
    </source>
</evidence>
<proteinExistence type="predicted"/>
<sequence>MSSGDLKGQANEATHASSPSPDAHFASIQRGSDSPSNEHLPSISTPSISRTPISPEELETFPDSDHQYIAKSQHNYVYLPHYVHLNRADPAVKQFIPKLQSHLLSQLHQPNSSGACYNATDSGRHNLVIEHDRIYSHQLLRVNYTTYDVRRGQDIINPSTERCDIMLLAHEDVDEYFSIGSDNTPTERHMFWYARVLGIYHANVVDLRQGVNALPKRMEFLFVRWFGHDPEWSAGWAHRRLEQVGFVPDTDPDAFGFVDPNDVIRACHLIPAFAEGQTNSLLGWSKVARRSGDTADWERYYVNRFADRDMLMRYLGGGIGHRSMYRDARVPSPIPVGPLTESEDDNATVSSQTPSNPGEDGNAHDEETPDSDRDTDRDLEEAEEDCNNF</sequence>
<evidence type="ECO:0000313" key="2">
    <source>
        <dbReference type="EMBL" id="CDO76813.1"/>
    </source>
</evidence>
<dbReference type="AlphaFoldDB" id="A0A060SWG8"/>
<feature type="compositionally biased region" description="Polar residues" evidence="1">
    <location>
        <begin position="11"/>
        <end position="20"/>
    </location>
</feature>
<feature type="region of interest" description="Disordered" evidence="1">
    <location>
        <begin position="1"/>
        <end position="60"/>
    </location>
</feature>
<evidence type="ECO:0000313" key="3">
    <source>
        <dbReference type="Proteomes" id="UP000029665"/>
    </source>
</evidence>
<protein>
    <submittedName>
        <fullName evidence="2">Uncharacterized protein</fullName>
    </submittedName>
</protein>
<organism evidence="2 3">
    <name type="scientific">Pycnoporus cinnabarinus</name>
    <name type="common">Cinnabar-red polypore</name>
    <name type="synonym">Trametes cinnabarina</name>
    <dbReference type="NCBI Taxonomy" id="5643"/>
    <lineage>
        <taxon>Eukaryota</taxon>
        <taxon>Fungi</taxon>
        <taxon>Dikarya</taxon>
        <taxon>Basidiomycota</taxon>
        <taxon>Agaricomycotina</taxon>
        <taxon>Agaricomycetes</taxon>
        <taxon>Polyporales</taxon>
        <taxon>Polyporaceae</taxon>
        <taxon>Trametes</taxon>
    </lineage>
</organism>
<feature type="compositionally biased region" description="Polar residues" evidence="1">
    <location>
        <begin position="347"/>
        <end position="356"/>
    </location>
</feature>
<reference evidence="2" key="1">
    <citation type="submission" date="2014-01" db="EMBL/GenBank/DDBJ databases">
        <title>The genome of the white-rot fungus Pycnoporus cinnabarinus: a basidiomycete model with a versatile arsenal for lignocellulosic biomass breakdown.</title>
        <authorList>
            <person name="Levasseur A."/>
            <person name="Lomascolo A."/>
            <person name="Ruiz-Duenas F.J."/>
            <person name="Uzan E."/>
            <person name="Piumi F."/>
            <person name="Kues U."/>
            <person name="Ram A.F.J."/>
            <person name="Murat C."/>
            <person name="Haon M."/>
            <person name="Benoit I."/>
            <person name="Arfi Y."/>
            <person name="Chevret D."/>
            <person name="Drula E."/>
            <person name="Kwon M.J."/>
            <person name="Gouret P."/>
            <person name="Lesage-Meessen L."/>
            <person name="Lombard V."/>
            <person name="Mariette J."/>
            <person name="Noirot C."/>
            <person name="Park J."/>
            <person name="Patyshakuliyeva A."/>
            <person name="Wieneger R.A.B."/>
            <person name="Wosten H.A.B."/>
            <person name="Martin F."/>
            <person name="Coutinho P.M."/>
            <person name="de Vries R."/>
            <person name="Martinez A.T."/>
            <person name="Klopp C."/>
            <person name="Pontarotti P."/>
            <person name="Henrissat B."/>
            <person name="Record E."/>
        </authorList>
    </citation>
    <scope>NUCLEOTIDE SEQUENCE [LARGE SCALE GENOMIC DNA]</scope>
    <source>
        <strain evidence="2">BRFM137</strain>
    </source>
</reference>
<dbReference type="Proteomes" id="UP000029665">
    <property type="component" value="Unassembled WGS sequence"/>
</dbReference>
<comment type="caution">
    <text evidence="2">The sequence shown here is derived from an EMBL/GenBank/DDBJ whole genome shotgun (WGS) entry which is preliminary data.</text>
</comment>
<dbReference type="STRING" id="5643.A0A060SWG8"/>
<feature type="compositionally biased region" description="Low complexity" evidence="1">
    <location>
        <begin position="41"/>
        <end position="55"/>
    </location>
</feature>
<feature type="compositionally biased region" description="Basic and acidic residues" evidence="1">
    <location>
        <begin position="361"/>
        <end position="376"/>
    </location>
</feature>
<dbReference type="OrthoDB" id="3267098at2759"/>
<feature type="region of interest" description="Disordered" evidence="1">
    <location>
        <begin position="332"/>
        <end position="389"/>
    </location>
</feature>
<feature type="compositionally biased region" description="Acidic residues" evidence="1">
    <location>
        <begin position="377"/>
        <end position="389"/>
    </location>
</feature>